<sequence length="331" mass="38466">MLVTTQTNNAVYFRRNTTSEYVQSLEISVKVCQQHIAQQEIANFKCLKGQNPKTFYFRCLNFAVCVRAITLDESALDMDLMNLLFIYLLTALPSINPLNECKIANVTFVFVSKYIFVDLESTGIHKLFLCVNYVYTPQMGKNRNNNTLTGEMQANNIIKKKPFLKWKSLKLYNAFGKWWQILCLVEEHAAINVEINSIFAKCQFYCNEDQKFATIYSSSDFFVQDSKQLIFLIKTKLTNKQVYLTIYLRFILNKSQIKSKVNVDLKAQKNLLLILMVFTNHKFNISIPQADKCAPGDMYEKWAMVAAILQIDHFEFCVIQNMWTNNNNKNI</sequence>
<dbReference type="RefSeq" id="XP_024354550.1">
    <property type="nucleotide sequence ID" value="XM_024491094.1"/>
</dbReference>
<gene>
    <name evidence="1" type="ORF">EGR_01845</name>
</gene>
<comment type="caution">
    <text evidence="1">The sequence shown here is derived from an EMBL/GenBank/DDBJ whole genome shotgun (WGS) entry which is preliminary data.</text>
</comment>
<protein>
    <submittedName>
        <fullName evidence="1">Uncharacterized protein</fullName>
    </submittedName>
</protein>
<evidence type="ECO:0000313" key="2">
    <source>
        <dbReference type="Proteomes" id="UP000019149"/>
    </source>
</evidence>
<dbReference type="KEGG" id="egl:EGR_01845"/>
<dbReference type="Proteomes" id="UP000019149">
    <property type="component" value="Unassembled WGS sequence"/>
</dbReference>
<accession>W6V9M7</accession>
<evidence type="ECO:0000313" key="1">
    <source>
        <dbReference type="EMBL" id="EUB63354.1"/>
    </source>
</evidence>
<dbReference type="AlphaFoldDB" id="W6V9M7"/>
<dbReference type="CTD" id="36337560"/>
<reference evidence="1 2" key="1">
    <citation type="journal article" date="2013" name="Nat. Genet.">
        <title>The genome of the hydatid tapeworm Echinococcus granulosus.</title>
        <authorList>
            <person name="Zheng H."/>
            <person name="Zhang W."/>
            <person name="Zhang L."/>
            <person name="Zhang Z."/>
            <person name="Li J."/>
            <person name="Lu G."/>
            <person name="Zhu Y."/>
            <person name="Wang Y."/>
            <person name="Huang Y."/>
            <person name="Liu J."/>
            <person name="Kang H."/>
            <person name="Chen J."/>
            <person name="Wang L."/>
            <person name="Chen A."/>
            <person name="Yu S."/>
            <person name="Gao Z."/>
            <person name="Jin L."/>
            <person name="Gu W."/>
            <person name="Wang Z."/>
            <person name="Zhao L."/>
            <person name="Shi B."/>
            <person name="Wen H."/>
            <person name="Lin R."/>
            <person name="Jones M.K."/>
            <person name="Brejova B."/>
            <person name="Vinar T."/>
            <person name="Zhao G."/>
            <person name="McManus D.P."/>
            <person name="Chen Z."/>
            <person name="Zhou Y."/>
            <person name="Wang S."/>
        </authorList>
    </citation>
    <scope>NUCLEOTIDE SEQUENCE [LARGE SCALE GENOMIC DNA]</scope>
</reference>
<keyword evidence="2" id="KW-1185">Reference proteome</keyword>
<organism evidence="1 2">
    <name type="scientific">Echinococcus granulosus</name>
    <name type="common">Hydatid tapeworm</name>
    <dbReference type="NCBI Taxonomy" id="6210"/>
    <lineage>
        <taxon>Eukaryota</taxon>
        <taxon>Metazoa</taxon>
        <taxon>Spiralia</taxon>
        <taxon>Lophotrochozoa</taxon>
        <taxon>Platyhelminthes</taxon>
        <taxon>Cestoda</taxon>
        <taxon>Eucestoda</taxon>
        <taxon>Cyclophyllidea</taxon>
        <taxon>Taeniidae</taxon>
        <taxon>Echinococcus</taxon>
        <taxon>Echinococcus granulosus group</taxon>
    </lineage>
</organism>
<proteinExistence type="predicted"/>
<name>W6V9M7_ECHGR</name>
<dbReference type="EMBL" id="APAU02000007">
    <property type="protein sequence ID" value="EUB63354.1"/>
    <property type="molecule type" value="Genomic_DNA"/>
</dbReference>
<dbReference type="GeneID" id="36337560"/>